<dbReference type="AlphaFoldDB" id="A0A841YBJ2"/>
<sequence>MNINGKQDSLAVVKADGTFPCYLGSKLTSMNDKVEAVGLSNNGQELGRAAVTLN</sequence>
<feature type="domain" description="Bacterial Ig" evidence="1">
    <location>
        <begin position="2"/>
        <end position="53"/>
    </location>
</feature>
<gene>
    <name evidence="2" type="ORF">HB844_02045</name>
</gene>
<dbReference type="EMBL" id="JAARPY010000002">
    <property type="protein sequence ID" value="MBC1397643.1"/>
    <property type="molecule type" value="Genomic_DNA"/>
</dbReference>
<dbReference type="InterPro" id="IPR046746">
    <property type="entry name" value="Big_15"/>
</dbReference>
<evidence type="ECO:0000259" key="1">
    <source>
        <dbReference type="Pfam" id="PF20622"/>
    </source>
</evidence>
<evidence type="ECO:0000313" key="2">
    <source>
        <dbReference type="EMBL" id="MBC1397643.1"/>
    </source>
</evidence>
<accession>A0A841YBJ2</accession>
<protein>
    <recommendedName>
        <fullName evidence="1">Bacterial Ig domain-containing protein</fullName>
    </recommendedName>
</protein>
<organism evidence="2 3">
    <name type="scientific">Listeria fleischmannii</name>
    <dbReference type="NCBI Taxonomy" id="1069827"/>
    <lineage>
        <taxon>Bacteria</taxon>
        <taxon>Bacillati</taxon>
        <taxon>Bacillota</taxon>
        <taxon>Bacilli</taxon>
        <taxon>Bacillales</taxon>
        <taxon>Listeriaceae</taxon>
        <taxon>Listeria</taxon>
    </lineage>
</organism>
<evidence type="ECO:0000313" key="3">
    <source>
        <dbReference type="Proteomes" id="UP000571128"/>
    </source>
</evidence>
<reference evidence="2 3" key="1">
    <citation type="submission" date="2020-03" db="EMBL/GenBank/DDBJ databases">
        <title>Soil Listeria distribution.</title>
        <authorList>
            <person name="Liao J."/>
            <person name="Wiedmann M."/>
        </authorList>
    </citation>
    <scope>NUCLEOTIDE SEQUENCE [LARGE SCALE GENOMIC DNA]</scope>
    <source>
        <strain evidence="2 3">FSL L7-1645</strain>
    </source>
</reference>
<dbReference type="Proteomes" id="UP000571128">
    <property type="component" value="Unassembled WGS sequence"/>
</dbReference>
<proteinExistence type="predicted"/>
<dbReference type="Pfam" id="PF20622">
    <property type="entry name" value="Big_15"/>
    <property type="match status" value="1"/>
</dbReference>
<comment type="caution">
    <text evidence="2">The sequence shown here is derived from an EMBL/GenBank/DDBJ whole genome shotgun (WGS) entry which is preliminary data.</text>
</comment>
<name>A0A841YBJ2_9LIST</name>